<keyword evidence="2" id="KW-1185">Reference proteome</keyword>
<proteinExistence type="predicted"/>
<dbReference type="RefSeq" id="WP_067328557.1">
    <property type="nucleotide sequence ID" value="NZ_LNKT01000001.1"/>
</dbReference>
<dbReference type="SUPFAM" id="SSF101386">
    <property type="entry name" value="all-alpha NTP pyrophosphatases"/>
    <property type="match status" value="1"/>
</dbReference>
<dbReference type="AlphaFoldDB" id="A0A151CJI6"/>
<accession>A0A151CJI6</accession>
<dbReference type="Gene3D" id="1.10.4010.10">
    <property type="entry name" value="Type II deoxyuridine triphosphatase"/>
    <property type="match status" value="1"/>
</dbReference>
<protein>
    <submittedName>
        <fullName evidence="1">dUTPase</fullName>
    </submittedName>
</protein>
<dbReference type="Proteomes" id="UP000075359">
    <property type="component" value="Unassembled WGS sequence"/>
</dbReference>
<name>A0A151CJI6_9BACT</name>
<dbReference type="OrthoDB" id="9775854at2"/>
<comment type="caution">
    <text evidence="1">The sequence shown here is derived from an EMBL/GenBank/DDBJ whole genome shotgun (WGS) entry which is preliminary data.</text>
</comment>
<dbReference type="EMBL" id="LNKT01000001">
    <property type="protein sequence ID" value="KYJ87594.1"/>
    <property type="molecule type" value="Genomic_DNA"/>
</dbReference>
<gene>
    <name evidence="1" type="ORF">AS592_10860</name>
</gene>
<dbReference type="InterPro" id="IPR014871">
    <property type="entry name" value="dUTPase/dCTP_pyrophosphatase"/>
</dbReference>
<dbReference type="Pfam" id="PF08761">
    <property type="entry name" value="dUTPase_2"/>
    <property type="match status" value="1"/>
</dbReference>
<reference evidence="1 2" key="1">
    <citation type="submission" date="2015-11" db="EMBL/GenBank/DDBJ databases">
        <title>Draft genome of Sulfurovum riftiae 1812E, a member of the Epsilonproteobacteria isolated from the tube of the deep-sea hydrothermal vent tubewom Riftia pachyptila.</title>
        <authorList>
            <person name="Vetriani C."/>
            <person name="Giovannelli D."/>
        </authorList>
    </citation>
    <scope>NUCLEOTIDE SEQUENCE [LARGE SCALE GENOMIC DNA]</scope>
    <source>
        <strain evidence="1 2">1812E</strain>
    </source>
</reference>
<dbReference type="CDD" id="cd11527">
    <property type="entry name" value="NTP-PPase_dUTPase"/>
    <property type="match status" value="1"/>
</dbReference>
<organism evidence="1 2">
    <name type="scientific">Sulfurovum riftiae</name>
    <dbReference type="NCBI Taxonomy" id="1630136"/>
    <lineage>
        <taxon>Bacteria</taxon>
        <taxon>Pseudomonadati</taxon>
        <taxon>Campylobacterota</taxon>
        <taxon>Epsilonproteobacteria</taxon>
        <taxon>Campylobacterales</taxon>
        <taxon>Sulfurovaceae</taxon>
        <taxon>Sulfurovum</taxon>
    </lineage>
</organism>
<evidence type="ECO:0000313" key="1">
    <source>
        <dbReference type="EMBL" id="KYJ87594.1"/>
    </source>
</evidence>
<evidence type="ECO:0000313" key="2">
    <source>
        <dbReference type="Proteomes" id="UP000075359"/>
    </source>
</evidence>
<dbReference type="STRING" id="1630136.AS592_10860"/>
<sequence length="226" mass="26258">MNKILQMLELQQQLNDATNGKGWEKGTTKNGKLIDWKRCTYLECAELIESYPWKHWKNIDAQPDYENIKIEAVDIWHFIMSQGLEDYKMQGLGSIKDLADAICQLDNYTAFLKETTPTTRNYYEQIEVVENLMRVLFCNEPTTRLMEAFIDVAVQSGLNLDALYKLYVGKNILNQFRQDHGYKEGSYIKIWNGQEDNVTMQSILEQSDDITPEALYEALEEAYPKG</sequence>